<dbReference type="Gene3D" id="3.40.50.2300">
    <property type="match status" value="1"/>
</dbReference>
<protein>
    <submittedName>
        <fullName evidence="8">PAS/PAC sensor protein</fullName>
    </submittedName>
</protein>
<keyword evidence="1" id="KW-0808">Transferase</keyword>
<organism evidence="8 9">
    <name type="scientific">Natronococcus amylolyticus DSM 10524</name>
    <dbReference type="NCBI Taxonomy" id="1227497"/>
    <lineage>
        <taxon>Archaea</taxon>
        <taxon>Methanobacteriati</taxon>
        <taxon>Methanobacteriota</taxon>
        <taxon>Stenosarchaea group</taxon>
        <taxon>Halobacteria</taxon>
        <taxon>Halobacteriales</taxon>
        <taxon>Natrialbaceae</taxon>
        <taxon>Natronococcus</taxon>
    </lineage>
</organism>
<dbReference type="InterPro" id="IPR003018">
    <property type="entry name" value="GAF"/>
</dbReference>
<gene>
    <name evidence="8" type="ORF">C491_14522</name>
</gene>
<dbReference type="SMART" id="SM00065">
    <property type="entry name" value="GAF"/>
    <property type="match status" value="1"/>
</dbReference>
<dbReference type="SMART" id="SM00091">
    <property type="entry name" value="PAS"/>
    <property type="match status" value="1"/>
</dbReference>
<evidence type="ECO:0000259" key="7">
    <source>
        <dbReference type="PROSITE" id="PS50112"/>
    </source>
</evidence>
<dbReference type="Gene3D" id="3.30.450.20">
    <property type="entry name" value="PAS domain"/>
    <property type="match status" value="1"/>
</dbReference>
<keyword evidence="4" id="KW-0804">Transcription</keyword>
<evidence type="ECO:0000256" key="2">
    <source>
        <dbReference type="ARBA" id="ARBA00022777"/>
    </source>
</evidence>
<name>L9X370_9EURY</name>
<dbReference type="SUPFAM" id="SSF55785">
    <property type="entry name" value="PYP-like sensor domain (PAS domain)"/>
    <property type="match status" value="1"/>
</dbReference>
<sequence>MTEPPTDDRGGDPFLETIEVLLVDDNERWATFMADELEGHDPSFRVELALGANEALSALQGADYDCLVVDYRMPEADGIQLVERVRERRPELPVILVTGEGSETIATRAIDAGVTDYLPKDPKVDQTPVLAGKIRSAVERRALRRAIEDSERRYRTVIEQSRDVIVILRDDRILFCNERFAELTGSSVDDLVDTSFVDAFVHEADRERFRGIDREILTDGVHRFRLVTGEGTTAHCEYTGCELVYDGAPATMLSIRDVTTKRLKEVRHRRERNLNRHLQRALVTSRNREELEDAVVTELARQGYDLVWFGTVVDARLQPRVVAGDRTYVEDVELSLERAEHECEPSVWAARTGTTQLIPDLEALFPTDWRGLALERGFRTAIALPVGYDDVTYGVLAAYRTEPDSIDDAEHEFLRDLAATVGYAIHHMDARKALTADHGVEARIELREGSHYLSEIVAAVGAESSEPELVVHSTYSSGDGEVVQYVSVRGGSTEDFRNVVADHPAVREAVPVRQADHDSFRLTVDGPTPESTLAPFNVRVRSTQITANRAVLRIELPSRENLGALIDRLEDRYGHVSVQSLAEREWGDHAGGLTVDTSALTEKQAVALEAAYRHGYFEQPRRSSATDIATILGISHSTYLQHLRAAQQKVFATFYDE</sequence>
<keyword evidence="2" id="KW-0418">Kinase</keyword>
<dbReference type="InterPro" id="IPR035965">
    <property type="entry name" value="PAS-like_dom_sf"/>
</dbReference>
<dbReference type="eggNOG" id="arCOG02278">
    <property type="taxonomic scope" value="Archaea"/>
</dbReference>
<accession>L9X370</accession>
<dbReference type="AlphaFoldDB" id="L9X370"/>
<dbReference type="NCBIfam" id="TIGR00229">
    <property type="entry name" value="sensory_box"/>
    <property type="match status" value="1"/>
</dbReference>
<dbReference type="SUPFAM" id="SSF52172">
    <property type="entry name" value="CheY-like"/>
    <property type="match status" value="1"/>
</dbReference>
<dbReference type="Pfam" id="PF13185">
    <property type="entry name" value="GAF_2"/>
    <property type="match status" value="1"/>
</dbReference>
<dbReference type="Pfam" id="PF15915">
    <property type="entry name" value="BAT"/>
    <property type="match status" value="1"/>
</dbReference>
<dbReference type="PANTHER" id="PTHR34236:SF1">
    <property type="entry name" value="DIMETHYL SULFOXIDE REDUCTASE TRANSCRIPTIONAL ACTIVATOR"/>
    <property type="match status" value="1"/>
</dbReference>
<dbReference type="Gene3D" id="3.30.450.40">
    <property type="match status" value="1"/>
</dbReference>
<dbReference type="CDD" id="cd00156">
    <property type="entry name" value="REC"/>
    <property type="match status" value="1"/>
</dbReference>
<keyword evidence="3" id="KW-0805">Transcription regulation</keyword>
<reference evidence="8 9" key="1">
    <citation type="journal article" date="2014" name="PLoS Genet.">
        <title>Phylogenetically driven sequencing of extremely halophilic archaea reveals strategies for static and dynamic osmo-response.</title>
        <authorList>
            <person name="Becker E.A."/>
            <person name="Seitzer P.M."/>
            <person name="Tritt A."/>
            <person name="Larsen D."/>
            <person name="Krusor M."/>
            <person name="Yao A.I."/>
            <person name="Wu D."/>
            <person name="Madern D."/>
            <person name="Eisen J.A."/>
            <person name="Darling A.E."/>
            <person name="Facciotti M.T."/>
        </authorList>
    </citation>
    <scope>NUCLEOTIDE SEQUENCE [LARGE SCALE GENOMIC DNA]</scope>
    <source>
        <strain evidence="8 9">DSM 10524</strain>
    </source>
</reference>
<evidence type="ECO:0000313" key="9">
    <source>
        <dbReference type="Proteomes" id="UP000011688"/>
    </source>
</evidence>
<feature type="modified residue" description="4-aspartylphosphate" evidence="5">
    <location>
        <position position="70"/>
    </location>
</feature>
<dbReference type="InterPro" id="IPR001789">
    <property type="entry name" value="Sig_transdc_resp-reg_receiver"/>
</dbReference>
<dbReference type="PANTHER" id="PTHR34236">
    <property type="entry name" value="DIMETHYL SULFOXIDE REDUCTASE TRANSCRIPTIONAL ACTIVATOR"/>
    <property type="match status" value="1"/>
</dbReference>
<dbReference type="InterPro" id="IPR007050">
    <property type="entry name" value="HTH_bacterioopsin"/>
</dbReference>
<evidence type="ECO:0000256" key="4">
    <source>
        <dbReference type="ARBA" id="ARBA00023163"/>
    </source>
</evidence>
<proteinExistence type="predicted"/>
<evidence type="ECO:0000256" key="5">
    <source>
        <dbReference type="PROSITE-ProRule" id="PRU00169"/>
    </source>
</evidence>
<dbReference type="SMART" id="SM00448">
    <property type="entry name" value="REC"/>
    <property type="match status" value="1"/>
</dbReference>
<dbReference type="CDD" id="cd00130">
    <property type="entry name" value="PAS"/>
    <property type="match status" value="1"/>
</dbReference>
<dbReference type="InterPro" id="IPR011006">
    <property type="entry name" value="CheY-like_superfamily"/>
</dbReference>
<dbReference type="GO" id="GO:0016301">
    <property type="term" value="F:kinase activity"/>
    <property type="evidence" value="ECO:0007669"/>
    <property type="project" value="UniProtKB-KW"/>
</dbReference>
<dbReference type="RefSeq" id="WP_005557458.1">
    <property type="nucleotide sequence ID" value="NZ_AOIB01000028.1"/>
</dbReference>
<keyword evidence="9" id="KW-1185">Reference proteome</keyword>
<feature type="domain" description="PAS" evidence="7">
    <location>
        <begin position="150"/>
        <end position="220"/>
    </location>
</feature>
<evidence type="ECO:0000313" key="8">
    <source>
        <dbReference type="EMBL" id="ELY56170.1"/>
    </source>
</evidence>
<dbReference type="Pfam" id="PF13188">
    <property type="entry name" value="PAS_8"/>
    <property type="match status" value="1"/>
</dbReference>
<dbReference type="InterPro" id="IPR000014">
    <property type="entry name" value="PAS"/>
</dbReference>
<dbReference type="Pfam" id="PF00072">
    <property type="entry name" value="Response_reg"/>
    <property type="match status" value="1"/>
</dbReference>
<dbReference type="InterPro" id="IPR031803">
    <property type="entry name" value="BAT_GAF/HTH-assoc"/>
</dbReference>
<dbReference type="eggNOG" id="arCOG02352">
    <property type="taxonomic scope" value="Archaea"/>
</dbReference>
<dbReference type="eggNOG" id="arCOG02387">
    <property type="taxonomic scope" value="Archaea"/>
</dbReference>
<evidence type="ECO:0000256" key="3">
    <source>
        <dbReference type="ARBA" id="ARBA00023015"/>
    </source>
</evidence>
<dbReference type="PROSITE" id="PS50112">
    <property type="entry name" value="PAS"/>
    <property type="match status" value="1"/>
</dbReference>
<dbReference type="InterPro" id="IPR029016">
    <property type="entry name" value="GAF-like_dom_sf"/>
</dbReference>
<evidence type="ECO:0000256" key="1">
    <source>
        <dbReference type="ARBA" id="ARBA00022679"/>
    </source>
</evidence>
<keyword evidence="5" id="KW-0597">Phosphoprotein</keyword>
<feature type="domain" description="Response regulatory" evidence="6">
    <location>
        <begin position="19"/>
        <end position="135"/>
    </location>
</feature>
<dbReference type="PROSITE" id="PS50110">
    <property type="entry name" value="RESPONSE_REGULATORY"/>
    <property type="match status" value="1"/>
</dbReference>
<dbReference type="OrthoDB" id="168808at2157"/>
<dbReference type="GO" id="GO:0000160">
    <property type="term" value="P:phosphorelay signal transduction system"/>
    <property type="evidence" value="ECO:0007669"/>
    <property type="project" value="InterPro"/>
</dbReference>
<dbReference type="Pfam" id="PF04967">
    <property type="entry name" value="HTH_10"/>
    <property type="match status" value="1"/>
</dbReference>
<dbReference type="STRING" id="1227497.C491_14522"/>
<comment type="caution">
    <text evidence="8">The sequence shown here is derived from an EMBL/GenBank/DDBJ whole genome shotgun (WGS) entry which is preliminary data.</text>
</comment>
<dbReference type="EMBL" id="AOIB01000028">
    <property type="protein sequence ID" value="ELY56170.1"/>
    <property type="molecule type" value="Genomic_DNA"/>
</dbReference>
<dbReference type="Proteomes" id="UP000011688">
    <property type="component" value="Unassembled WGS sequence"/>
</dbReference>
<dbReference type="SUPFAM" id="SSF55781">
    <property type="entry name" value="GAF domain-like"/>
    <property type="match status" value="1"/>
</dbReference>
<evidence type="ECO:0000259" key="6">
    <source>
        <dbReference type="PROSITE" id="PS50110"/>
    </source>
</evidence>